<name>A0ABQ9GQK5_9NEOP</name>
<evidence type="ECO:0000256" key="1">
    <source>
        <dbReference type="SAM" id="MobiDB-lite"/>
    </source>
</evidence>
<feature type="compositionally biased region" description="Gly residues" evidence="1">
    <location>
        <begin position="105"/>
        <end position="116"/>
    </location>
</feature>
<dbReference type="EMBL" id="JARBHB010000010">
    <property type="protein sequence ID" value="KAJ8874301.1"/>
    <property type="molecule type" value="Genomic_DNA"/>
</dbReference>
<keyword evidence="3" id="KW-1185">Reference proteome</keyword>
<feature type="compositionally biased region" description="Polar residues" evidence="1">
    <location>
        <begin position="953"/>
        <end position="963"/>
    </location>
</feature>
<feature type="compositionally biased region" description="Basic and acidic residues" evidence="1">
    <location>
        <begin position="688"/>
        <end position="697"/>
    </location>
</feature>
<proteinExistence type="predicted"/>
<sequence length="999" mass="109883">MNYYTSSLPEKGNGAGGSNEEWPALSWPRKNKTGSERVNVSRKETNWSLMWVPLSSLALPWFRASCLLQGGRLSPGRLEAVIPRRRLTALGKRPESGGNTKSGAGMMGWGGTGGPLEGPADQRDSPAKTSEEFFFSLRLVADVFVDQPGQGSNVNKSSSWRGADDNQHSPSPLSATPHLCSISALCIIVAVLVRHSSPRTSIGIRIVCLCVTKVEGRGVRNMRSFRCGSGKCSKGIARLRSDHGRRQEEGLQGSAQAEGFVCDTVSPDSADMCLHRGRRSTTRGDQGADLLARRRTSLRLLGKGPGGVVVRLLPSHLGEPGSIPGEVVFGFSYVGIVPDDAVGRRIFSGICCFPRPYVQTLPHTRLASPSLTLNASMLRGVELRVQVPASVAIGCSTVELFLLAESVSGTCHAGCRPTTQVKQAYSALQFSLQLQNNRRNERAGETGDPRENPPTNGIVRHDSHMRKPGMTRPGIEPGSPWWLLAGYSDLYARLHFLSHAYSSVSHLFSDCCPNKDRLFTIYMVKVWLANSRPSDGCKMLHRWAIAAVSIWAILGPFVFTIHGPSGATSGPAMVPNACQLLANCLPAWHPTANRVRFSAGSPAPQIFACGDRADRAGRCRWSAGFLGDFPFPSPLSSGAASYSPCFNLIGSRDLAVKNYSNLLIHSFTSVQSFVIKIRRSRQTETASFKRMEYDGREKRRRRERRRREDTESEEVIKQRRNARAGKLEIHKKTRLPATSFGMILTCENPREGEVHLNLRWFVDDRKMRETPMLHDTAIAGFCIDAQISIFCDETGTCEHPHEIIEHERASLKVNVFCAVPKDTVFVSLGTAPPTAARICGFDLIILLSFIYQKMPVISVLRNTLRSSVAATRRCRECLICDGSRPAFALMNLYVTSDHVVWRLLYSAIPVLFRLSLHNRATSNPFDLSPSTVRGGGAGMKRWGKQEIPEKTRQPTASSGTIPTCENPVTRPGIEPGSPWWEASRLTTQPPWSVDRKVKT</sequence>
<organism evidence="2 3">
    <name type="scientific">Dryococelus australis</name>
    <dbReference type="NCBI Taxonomy" id="614101"/>
    <lineage>
        <taxon>Eukaryota</taxon>
        <taxon>Metazoa</taxon>
        <taxon>Ecdysozoa</taxon>
        <taxon>Arthropoda</taxon>
        <taxon>Hexapoda</taxon>
        <taxon>Insecta</taxon>
        <taxon>Pterygota</taxon>
        <taxon>Neoptera</taxon>
        <taxon>Polyneoptera</taxon>
        <taxon>Phasmatodea</taxon>
        <taxon>Verophasmatodea</taxon>
        <taxon>Anareolatae</taxon>
        <taxon>Phasmatidae</taxon>
        <taxon>Eurycanthinae</taxon>
        <taxon>Dryococelus</taxon>
    </lineage>
</organism>
<feature type="region of interest" description="Disordered" evidence="1">
    <location>
        <begin position="688"/>
        <end position="719"/>
    </location>
</feature>
<gene>
    <name evidence="2" type="ORF">PR048_025147</name>
</gene>
<feature type="region of interest" description="Disordered" evidence="1">
    <location>
        <begin position="1"/>
        <end position="37"/>
    </location>
</feature>
<accession>A0ABQ9GQK5</accession>
<feature type="region of interest" description="Disordered" evidence="1">
    <location>
        <begin position="151"/>
        <end position="173"/>
    </location>
</feature>
<comment type="caution">
    <text evidence="2">The sequence shown here is derived from an EMBL/GenBank/DDBJ whole genome shotgun (WGS) entry which is preliminary data.</text>
</comment>
<reference evidence="2 3" key="1">
    <citation type="submission" date="2023-02" db="EMBL/GenBank/DDBJ databases">
        <title>LHISI_Scaffold_Assembly.</title>
        <authorList>
            <person name="Stuart O.P."/>
            <person name="Cleave R."/>
            <person name="Magrath M.J.L."/>
            <person name="Mikheyev A.S."/>
        </authorList>
    </citation>
    <scope>NUCLEOTIDE SEQUENCE [LARGE SCALE GENOMIC DNA]</scope>
    <source>
        <strain evidence="2">Daus_M_001</strain>
        <tissue evidence="2">Leg muscle</tissue>
    </source>
</reference>
<feature type="compositionally biased region" description="Basic and acidic residues" evidence="1">
    <location>
        <begin position="706"/>
        <end position="717"/>
    </location>
</feature>
<evidence type="ECO:0000313" key="3">
    <source>
        <dbReference type="Proteomes" id="UP001159363"/>
    </source>
</evidence>
<protein>
    <submittedName>
        <fullName evidence="2">Uncharacterized protein</fullName>
    </submittedName>
</protein>
<feature type="compositionally biased region" description="Basic and acidic residues" evidence="1">
    <location>
        <begin position="438"/>
        <end position="451"/>
    </location>
</feature>
<feature type="region of interest" description="Disordered" evidence="1">
    <location>
        <begin position="935"/>
        <end position="999"/>
    </location>
</feature>
<feature type="region of interest" description="Disordered" evidence="1">
    <location>
        <begin position="438"/>
        <end position="472"/>
    </location>
</feature>
<feature type="compositionally biased region" description="Basic and acidic residues" evidence="1">
    <location>
        <begin position="943"/>
        <end position="952"/>
    </location>
</feature>
<evidence type="ECO:0000313" key="2">
    <source>
        <dbReference type="EMBL" id="KAJ8874301.1"/>
    </source>
</evidence>
<dbReference type="Proteomes" id="UP001159363">
    <property type="component" value="Chromosome 9"/>
</dbReference>
<feature type="region of interest" description="Disordered" evidence="1">
    <location>
        <begin position="91"/>
        <end position="126"/>
    </location>
</feature>
<feature type="compositionally biased region" description="Polar residues" evidence="1">
    <location>
        <begin position="151"/>
        <end position="160"/>
    </location>
</feature>